<dbReference type="Gene3D" id="3.30.420.10">
    <property type="entry name" value="Ribonuclease H-like superfamily/Ribonuclease H"/>
    <property type="match status" value="1"/>
</dbReference>
<dbReference type="PANTHER" id="PTHR23044">
    <property type="entry name" value="3'-5' EXONUCLEASE ERI1-RELATED"/>
    <property type="match status" value="1"/>
</dbReference>
<evidence type="ECO:0000256" key="3">
    <source>
        <dbReference type="ARBA" id="ARBA00022723"/>
    </source>
</evidence>
<organism evidence="15 16">
    <name type="scientific">Pygocentrus nattereri</name>
    <name type="common">Red-bellied piranha</name>
    <dbReference type="NCBI Taxonomy" id="42514"/>
    <lineage>
        <taxon>Eukaryota</taxon>
        <taxon>Metazoa</taxon>
        <taxon>Chordata</taxon>
        <taxon>Craniata</taxon>
        <taxon>Vertebrata</taxon>
        <taxon>Euteleostomi</taxon>
        <taxon>Actinopterygii</taxon>
        <taxon>Neopterygii</taxon>
        <taxon>Teleostei</taxon>
        <taxon>Ostariophysi</taxon>
        <taxon>Characiformes</taxon>
        <taxon>Characoidei</taxon>
        <taxon>Pygocentrus</taxon>
    </lineage>
</organism>
<feature type="region of interest" description="Disordered" evidence="13">
    <location>
        <begin position="375"/>
        <end position="455"/>
    </location>
</feature>
<dbReference type="GO" id="GO:0000175">
    <property type="term" value="F:3'-5'-RNA exonuclease activity"/>
    <property type="evidence" value="ECO:0007669"/>
    <property type="project" value="InterPro"/>
</dbReference>
<dbReference type="InterPro" id="IPR013520">
    <property type="entry name" value="Ribonucl_H"/>
</dbReference>
<keyword evidence="3" id="KW-0479">Metal-binding</keyword>
<evidence type="ECO:0000256" key="12">
    <source>
        <dbReference type="PROSITE-ProRule" id="PRU01343"/>
    </source>
</evidence>
<evidence type="ECO:0000256" key="4">
    <source>
        <dbReference type="ARBA" id="ARBA00022771"/>
    </source>
</evidence>
<feature type="region of interest" description="Disordered" evidence="13">
    <location>
        <begin position="254"/>
        <end position="292"/>
    </location>
</feature>
<dbReference type="Ensembl" id="ENSPNAT00000057457.1">
    <property type="protein sequence ID" value="ENSPNAP00000079124.1"/>
    <property type="gene ID" value="ENSPNAG00000031120.1"/>
</dbReference>
<evidence type="ECO:0000256" key="5">
    <source>
        <dbReference type="ARBA" id="ARBA00022801"/>
    </source>
</evidence>
<comment type="cofactor">
    <cofactor evidence="1">
        <name>Mg(2+)</name>
        <dbReference type="ChEBI" id="CHEBI:18420"/>
    </cofactor>
</comment>
<proteinExistence type="inferred from homology"/>
<dbReference type="RefSeq" id="XP_017542854.2">
    <property type="nucleotide sequence ID" value="XM_017687365.2"/>
</dbReference>
<evidence type="ECO:0000259" key="14">
    <source>
        <dbReference type="PROSITE" id="PS51999"/>
    </source>
</evidence>
<dbReference type="Pfam" id="PF06839">
    <property type="entry name" value="Zn_ribbon_GRF"/>
    <property type="match status" value="1"/>
</dbReference>
<dbReference type="InterPro" id="IPR036397">
    <property type="entry name" value="RNaseH_sf"/>
</dbReference>
<comment type="similarity">
    <text evidence="9">Belongs to the ERI2 family.</text>
</comment>
<evidence type="ECO:0000256" key="7">
    <source>
        <dbReference type="ARBA" id="ARBA00022839"/>
    </source>
</evidence>
<evidence type="ECO:0000256" key="8">
    <source>
        <dbReference type="ARBA" id="ARBA00022842"/>
    </source>
</evidence>
<reference evidence="15" key="2">
    <citation type="submission" date="2025-08" db="UniProtKB">
        <authorList>
            <consortium name="Ensembl"/>
        </authorList>
    </citation>
    <scope>IDENTIFICATION</scope>
</reference>
<keyword evidence="6" id="KW-0862">Zinc</keyword>
<evidence type="ECO:0000313" key="15">
    <source>
        <dbReference type="Ensembl" id="ENSPNAP00000079124.1"/>
    </source>
</evidence>
<feature type="region of interest" description="Disordered" evidence="13">
    <location>
        <begin position="318"/>
        <end position="341"/>
    </location>
</feature>
<evidence type="ECO:0000256" key="2">
    <source>
        <dbReference type="ARBA" id="ARBA00022722"/>
    </source>
</evidence>
<dbReference type="SMART" id="SM00479">
    <property type="entry name" value="EXOIII"/>
    <property type="match status" value="1"/>
</dbReference>
<accession>A0AAR2LWK5</accession>
<feature type="compositionally biased region" description="Low complexity" evidence="13">
    <location>
        <begin position="397"/>
        <end position="411"/>
    </location>
</feature>
<dbReference type="InterPro" id="IPR051274">
    <property type="entry name" value="3-5_Exoribonuclease"/>
</dbReference>
<feature type="compositionally biased region" description="Low complexity" evidence="13">
    <location>
        <begin position="268"/>
        <end position="282"/>
    </location>
</feature>
<reference evidence="15" key="3">
    <citation type="submission" date="2025-09" db="UniProtKB">
        <authorList>
            <consortium name="Ensembl"/>
        </authorList>
    </citation>
    <scope>IDENTIFICATION</scope>
</reference>
<reference evidence="15 16" key="1">
    <citation type="submission" date="2020-10" db="EMBL/GenBank/DDBJ databases">
        <title>Pygocentrus nattereri (red-bellied piranha) genome, fPygNat1, primary haplotype.</title>
        <authorList>
            <person name="Myers G."/>
            <person name="Meyer A."/>
            <person name="Karagic N."/>
            <person name="Pippel M."/>
            <person name="Winkler S."/>
            <person name="Tracey A."/>
            <person name="Wood J."/>
            <person name="Formenti G."/>
            <person name="Howe K."/>
            <person name="Fedrigo O."/>
            <person name="Jarvis E.D."/>
        </authorList>
    </citation>
    <scope>NUCLEOTIDE SEQUENCE [LARGE SCALE GENOMIC DNA]</scope>
</reference>
<evidence type="ECO:0000256" key="13">
    <source>
        <dbReference type="SAM" id="MobiDB-lite"/>
    </source>
</evidence>
<keyword evidence="7" id="KW-0269">Exonuclease</keyword>
<evidence type="ECO:0000256" key="11">
    <source>
        <dbReference type="ARBA" id="ARBA00083876"/>
    </source>
</evidence>
<dbReference type="GO" id="GO:0003676">
    <property type="term" value="F:nucleic acid binding"/>
    <property type="evidence" value="ECO:0007669"/>
    <property type="project" value="InterPro"/>
</dbReference>
<keyword evidence="16" id="KW-1185">Reference proteome</keyword>
<keyword evidence="4 12" id="KW-0863">Zinc-finger</keyword>
<name>A0AAR2LWK5_PYGNA</name>
<dbReference type="Pfam" id="PF00929">
    <property type="entry name" value="RNase_T"/>
    <property type="match status" value="1"/>
</dbReference>
<dbReference type="PANTHER" id="PTHR23044:SF61">
    <property type="entry name" value="3'-5' EXORIBONUCLEASE 1-RELATED"/>
    <property type="match status" value="1"/>
</dbReference>
<dbReference type="GeneID" id="108414502"/>
<evidence type="ECO:0000256" key="6">
    <source>
        <dbReference type="ARBA" id="ARBA00022833"/>
    </source>
</evidence>
<feature type="domain" description="GRF-type" evidence="14">
    <location>
        <begin position="586"/>
        <end position="636"/>
    </location>
</feature>
<feature type="compositionally biased region" description="Polar residues" evidence="13">
    <location>
        <begin position="258"/>
        <end position="267"/>
    </location>
</feature>
<gene>
    <name evidence="15" type="primary">ERI2</name>
</gene>
<dbReference type="FunFam" id="3.30.420.10:FF:000062">
    <property type="entry name" value="ERI1 exoribonuclease 2 isoform X1"/>
    <property type="match status" value="1"/>
</dbReference>
<protein>
    <recommendedName>
        <fullName evidence="10">ERI1 exoribonuclease 2</fullName>
    </recommendedName>
    <alternativeName>
        <fullName evidence="11">Exonuclease domain-containing protein 1</fullName>
    </alternativeName>
</protein>
<dbReference type="InterPro" id="IPR012337">
    <property type="entry name" value="RNaseH-like_sf"/>
</dbReference>
<dbReference type="GO" id="GO:0008270">
    <property type="term" value="F:zinc ion binding"/>
    <property type="evidence" value="ECO:0007669"/>
    <property type="project" value="UniProtKB-KW"/>
</dbReference>
<dbReference type="PROSITE" id="PS51999">
    <property type="entry name" value="ZF_GRF"/>
    <property type="match status" value="1"/>
</dbReference>
<dbReference type="CDD" id="cd06133">
    <property type="entry name" value="ERI-1_3'hExo_like"/>
    <property type="match status" value="1"/>
</dbReference>
<keyword evidence="8" id="KW-0460">Magnesium</keyword>
<dbReference type="AlphaFoldDB" id="A0AAR2LWK5"/>
<dbReference type="SUPFAM" id="SSF53098">
    <property type="entry name" value="Ribonuclease H-like"/>
    <property type="match status" value="1"/>
</dbReference>
<dbReference type="InterPro" id="IPR010666">
    <property type="entry name" value="Znf_GRF"/>
</dbReference>
<dbReference type="GeneTree" id="ENSGT00530000063205"/>
<sequence length="658" mass="71762">MSTKKLARELGLIRQRSQSSSGQKKQTGPRQLFSHLIVIDFESTCWRQKNNYGQEIIEFPAVLLNTSNGEFESEFHSYVQPQEHPVLSEFCTELTGITQKQVEAGLPLRICLSRFARWLHTLQQEKGVVCGTDGRNTPASGHLCTFLTWSDWDLGVCLPYECKRKQITKPEVLNSWIDLRATYKAFYSRKPKGLNGALQDLGIQFSGREHSGLDDARNTARLAWRMMTDGCVLKVTKSLSRAPLKSRPLFVHHEARSNSHSPVGENQPSSNSGNHSNRSSPGNPNPPTSVGVQSLVSTRTVLSSLVTPVCVNTPRLHTTLQNPTHSSTSHVTFDPETVDSNWSDGEIVTEAGESGSYDDVLLEDEEWVGLDENDKTANLPLSSRPHPFKPHLSKPRPSTSTSASATLLPLTDPFRSPARPGRHSTTTTPSMPFSIYTDQSDHTSSTGSRGGSFRVPHPVLLHVNQSARLSCSTNQSKRSSCSVDQSVLPSISTNQSAVSTCSTNQRKLSSFNQSALSSISVNQSAVSFCTTNQSKLSSISFNQSALTSRSVNQSGVSSSTCRRLSDSVNSAVCKVSKVSKVTSPLCACGRRAKRLTVCNGGPNHGRAFFTCPVRRSGSSGPAHHGGCGFFKWESAVINCSMKQSIGFGVKTPASRNFR</sequence>
<evidence type="ECO:0000256" key="10">
    <source>
        <dbReference type="ARBA" id="ARBA00068097"/>
    </source>
</evidence>
<feature type="compositionally biased region" description="Polar residues" evidence="13">
    <location>
        <begin position="318"/>
        <end position="331"/>
    </location>
</feature>
<evidence type="ECO:0000313" key="16">
    <source>
        <dbReference type="Proteomes" id="UP001501920"/>
    </source>
</evidence>
<evidence type="ECO:0000256" key="9">
    <source>
        <dbReference type="ARBA" id="ARBA00038042"/>
    </source>
</evidence>
<evidence type="ECO:0000256" key="1">
    <source>
        <dbReference type="ARBA" id="ARBA00001946"/>
    </source>
</evidence>
<dbReference type="RefSeq" id="XP_017542855.2">
    <property type="nucleotide sequence ID" value="XM_017687366.2"/>
</dbReference>
<dbReference type="InterPro" id="IPR047201">
    <property type="entry name" value="ERI-1_3'hExo-like"/>
</dbReference>
<keyword evidence="2" id="KW-0540">Nuclease</keyword>
<keyword evidence="5" id="KW-0378">Hydrolase</keyword>
<dbReference type="Proteomes" id="UP001501920">
    <property type="component" value="Chromosome 12"/>
</dbReference>